<evidence type="ECO:0000256" key="1">
    <source>
        <dbReference type="ARBA" id="ARBA00010923"/>
    </source>
</evidence>
<reference evidence="6 7" key="1">
    <citation type="submission" date="2019-07" db="EMBL/GenBank/DDBJ databases">
        <title>Complete Genome Sequence of Leptotrichia hongkongensis Strain JMUB5056.</title>
        <authorList>
            <person name="Watanabe S."/>
            <person name="Cui L."/>
        </authorList>
    </citation>
    <scope>NUCLEOTIDE SEQUENCE [LARGE SCALE GENOMIC DNA]</scope>
    <source>
        <strain evidence="6 7">JMUB5056</strain>
    </source>
</reference>
<dbReference type="InterPro" id="IPR044946">
    <property type="entry name" value="Restrct_endonuc_typeI_TRD_sf"/>
</dbReference>
<protein>
    <recommendedName>
        <fullName evidence="5">Type I restriction modification DNA specificity domain-containing protein</fullName>
    </recommendedName>
</protein>
<proteinExistence type="inferred from homology"/>
<evidence type="ECO:0000256" key="2">
    <source>
        <dbReference type="ARBA" id="ARBA00022747"/>
    </source>
</evidence>
<dbReference type="PANTHER" id="PTHR43140:SF1">
    <property type="entry name" value="TYPE I RESTRICTION ENZYME ECOKI SPECIFICITY SUBUNIT"/>
    <property type="match status" value="1"/>
</dbReference>
<feature type="domain" description="Type I restriction modification DNA specificity" evidence="5">
    <location>
        <begin position="12"/>
        <end position="165"/>
    </location>
</feature>
<evidence type="ECO:0000256" key="3">
    <source>
        <dbReference type="ARBA" id="ARBA00023125"/>
    </source>
</evidence>
<keyword evidence="3" id="KW-0238">DNA-binding</keyword>
<sequence>MNFIDELLKDEKVEWKKLGEVCNISTGKLNANVKVENGKYPFFTCNEIPSKIDTYSFDTTAILLSGNGSRIGHVNLYSGKFDAYQRTYVIEISEENIDIKFLYYFFKAFVKKYIDKNKTTGSIPYITLPILKDFKIPIPSLEIQEKIVKILDNFTKCVTELQTELQSRNKQYNYYRDTLLSEDYLNKISNKIFIQSNNVIHKTKLIEIAKLSRGKRLIRRELHENGQYPVFQNSLTPLGYYNNKNFDGGKTCIVTAGAAGEIFYQDRDFWAADDVLVITTDDILNKYLYYFLLNKQNLIKSKVRKASVPRLSRDDIEKIEVLLPPIEIQNKIVKILDRFQELLSDTKGLLPLEIEQRRKQYEYYREKLLTFDKEERYALSTAQHSTAQHSTAQHSTAQHSTAQHSTAQHSTAQHSTAQHSTAQHSTATNNE</sequence>
<dbReference type="Proteomes" id="UP000321561">
    <property type="component" value="Chromosome"/>
</dbReference>
<dbReference type="REBASE" id="356063">
    <property type="entry name" value="S.Lho5056ORF863P"/>
</dbReference>
<dbReference type="GO" id="GO:0009307">
    <property type="term" value="P:DNA restriction-modification system"/>
    <property type="evidence" value="ECO:0007669"/>
    <property type="project" value="UniProtKB-KW"/>
</dbReference>
<dbReference type="InterPro" id="IPR051212">
    <property type="entry name" value="Type-I_RE_S_subunit"/>
</dbReference>
<organism evidence="6 7">
    <name type="scientific">Leptotrichia hongkongensis</name>
    <dbReference type="NCBI Taxonomy" id="554406"/>
    <lineage>
        <taxon>Bacteria</taxon>
        <taxon>Fusobacteriati</taxon>
        <taxon>Fusobacteriota</taxon>
        <taxon>Fusobacteriia</taxon>
        <taxon>Fusobacteriales</taxon>
        <taxon>Leptotrichiaceae</taxon>
        <taxon>Leptotrichia</taxon>
    </lineage>
</organism>
<feature type="domain" description="Type I restriction modification DNA specificity" evidence="5">
    <location>
        <begin position="203"/>
        <end position="355"/>
    </location>
</feature>
<gene>
    <name evidence="6" type="ORF">JMUB5056_0865</name>
</gene>
<dbReference type="AlphaFoldDB" id="A0A510L8C3"/>
<name>A0A510L8C3_9FUSO</name>
<evidence type="ECO:0000313" key="7">
    <source>
        <dbReference type="Proteomes" id="UP000321561"/>
    </source>
</evidence>
<dbReference type="Pfam" id="PF01420">
    <property type="entry name" value="Methylase_S"/>
    <property type="match status" value="2"/>
</dbReference>
<dbReference type="InterPro" id="IPR000055">
    <property type="entry name" value="Restrct_endonuc_typeI_TRD"/>
</dbReference>
<dbReference type="OrthoDB" id="9795776at2"/>
<dbReference type="CDD" id="cd17291">
    <property type="entry name" value="RMtype1_S_MgeORF438P-TRD-CR_like"/>
    <property type="match status" value="1"/>
</dbReference>
<dbReference type="Gene3D" id="3.90.220.20">
    <property type="entry name" value="DNA methylase specificity domains"/>
    <property type="match status" value="2"/>
</dbReference>
<feature type="region of interest" description="Disordered" evidence="4">
    <location>
        <begin position="380"/>
        <end position="431"/>
    </location>
</feature>
<dbReference type="GO" id="GO:0003677">
    <property type="term" value="F:DNA binding"/>
    <property type="evidence" value="ECO:0007669"/>
    <property type="project" value="UniProtKB-KW"/>
</dbReference>
<dbReference type="RefSeq" id="WP_147005348.1">
    <property type="nucleotide sequence ID" value="NZ_AP019846.1"/>
</dbReference>
<evidence type="ECO:0000259" key="5">
    <source>
        <dbReference type="Pfam" id="PF01420"/>
    </source>
</evidence>
<dbReference type="PANTHER" id="PTHR43140">
    <property type="entry name" value="TYPE-1 RESTRICTION ENZYME ECOKI SPECIFICITY PROTEIN"/>
    <property type="match status" value="1"/>
</dbReference>
<dbReference type="EMBL" id="AP019846">
    <property type="protein sequence ID" value="BBM59281.1"/>
    <property type="molecule type" value="Genomic_DNA"/>
</dbReference>
<accession>A0A510L8C3</accession>
<dbReference type="KEGG" id="lhg:JMUB5056_0865"/>
<dbReference type="CDD" id="cd17269">
    <property type="entry name" value="RMtype1_S_PluTORF4319P-TRD2-CR2_like"/>
    <property type="match status" value="1"/>
</dbReference>
<comment type="similarity">
    <text evidence="1">Belongs to the type-I restriction system S methylase family.</text>
</comment>
<dbReference type="SUPFAM" id="SSF116734">
    <property type="entry name" value="DNA methylase specificity domain"/>
    <property type="match status" value="2"/>
</dbReference>
<evidence type="ECO:0000313" key="6">
    <source>
        <dbReference type="EMBL" id="BBM59281.1"/>
    </source>
</evidence>
<keyword evidence="2" id="KW-0680">Restriction system</keyword>
<evidence type="ECO:0000256" key="4">
    <source>
        <dbReference type="SAM" id="MobiDB-lite"/>
    </source>
</evidence>